<organism evidence="1 2">
    <name type="scientific">Isoptericola halotolerans</name>
    <dbReference type="NCBI Taxonomy" id="300560"/>
    <lineage>
        <taxon>Bacteria</taxon>
        <taxon>Bacillati</taxon>
        <taxon>Actinomycetota</taxon>
        <taxon>Actinomycetes</taxon>
        <taxon>Micrococcales</taxon>
        <taxon>Promicromonosporaceae</taxon>
        <taxon>Isoptericola</taxon>
    </lineage>
</organism>
<proteinExistence type="predicted"/>
<evidence type="ECO:0000313" key="2">
    <source>
        <dbReference type="Proteomes" id="UP000757540"/>
    </source>
</evidence>
<name>A0ABX2A960_9MICO</name>
<gene>
    <name evidence="1" type="ORF">HDG69_002821</name>
</gene>
<accession>A0ABX2A960</accession>
<dbReference type="EMBL" id="JABEZU010000003">
    <property type="protein sequence ID" value="NOV98236.1"/>
    <property type="molecule type" value="Genomic_DNA"/>
</dbReference>
<evidence type="ECO:0000313" key="1">
    <source>
        <dbReference type="EMBL" id="NOV98236.1"/>
    </source>
</evidence>
<reference evidence="1 2" key="1">
    <citation type="submission" date="2020-05" db="EMBL/GenBank/DDBJ databases">
        <title>Genomic Encyclopedia of Type Strains, Phase III (KMG-III): the genomes of soil and plant-associated and newly described type strains.</title>
        <authorList>
            <person name="Whitman W."/>
        </authorList>
    </citation>
    <scope>NUCLEOTIDE SEQUENCE [LARGE SCALE GENOMIC DNA]</scope>
    <source>
        <strain evidence="1 2">KCTC 19046</strain>
    </source>
</reference>
<protein>
    <submittedName>
        <fullName evidence="1">Uncharacterized protein</fullName>
    </submittedName>
</protein>
<dbReference type="Proteomes" id="UP000757540">
    <property type="component" value="Unassembled WGS sequence"/>
</dbReference>
<keyword evidence="2" id="KW-1185">Reference proteome</keyword>
<comment type="caution">
    <text evidence="1">The sequence shown here is derived from an EMBL/GenBank/DDBJ whole genome shotgun (WGS) entry which is preliminary data.</text>
</comment>
<dbReference type="RefSeq" id="WP_171784447.1">
    <property type="nucleotide sequence ID" value="NZ_BAAAML010000023.1"/>
</dbReference>
<sequence length="94" mass="9904">MRIDRRGRETVSWDLSHAPAGDIEATFDGTDWHTMDRSGETVSLLIAGPDAIDNPAGTVALASGRHYALLRAAAAPEVLIRSAGVIDVVTLPPA</sequence>